<dbReference type="GO" id="GO:0016787">
    <property type="term" value="F:hydrolase activity"/>
    <property type="evidence" value="ECO:0007669"/>
    <property type="project" value="UniProtKB-KW"/>
</dbReference>
<evidence type="ECO:0000256" key="1">
    <source>
        <dbReference type="PROSITE-ProRule" id="PRU00464"/>
    </source>
</evidence>
<organism evidence="3 4">
    <name type="scientific">Tangfeifania diversioriginum</name>
    <dbReference type="NCBI Taxonomy" id="1168035"/>
    <lineage>
        <taxon>Bacteria</taxon>
        <taxon>Pseudomonadati</taxon>
        <taxon>Bacteroidota</taxon>
        <taxon>Bacteroidia</taxon>
        <taxon>Marinilabiliales</taxon>
        <taxon>Prolixibacteraceae</taxon>
        <taxon>Tangfeifania</taxon>
    </lineage>
</organism>
<evidence type="ECO:0000313" key="3">
    <source>
        <dbReference type="EMBL" id="SHI47420.1"/>
    </source>
</evidence>
<dbReference type="Pfam" id="PF01230">
    <property type="entry name" value="HIT"/>
    <property type="match status" value="1"/>
</dbReference>
<sequence length="292" mass="33785">MKNTNPYNHLTAKERDKLSYPARILLNQNKIKGRVLDFGCGLGKDVEVLKSKEIEITGFDKHYFPEYPVGKFDTILCFYVLNVLLPEEQTNVLIEISRLLKPTGKAYFAVRRDIKYEGFRTHKIHQKPTYQCIVKLGYKSIFRNENVEIYEYRHFNQIKRKNVTCPFCNPDSDRELILESATAYAIYDKFPVNNGHALIIPKKHCSDYFQLSFKEQSACWFVLNKVKEIITAKFNPDGFNVGINVNRVAGQTIDHVHIHLIPRYSGDVEIPEGGVRGVIPAKQRYPKNDVIK</sequence>
<keyword evidence="4" id="KW-1185">Reference proteome</keyword>
<dbReference type="SUPFAM" id="SSF54197">
    <property type="entry name" value="HIT-like"/>
    <property type="match status" value="1"/>
</dbReference>
<name>A0A1M6BF98_9BACT</name>
<dbReference type="PROSITE" id="PS51084">
    <property type="entry name" value="HIT_2"/>
    <property type="match status" value="1"/>
</dbReference>
<dbReference type="Proteomes" id="UP000184050">
    <property type="component" value="Unassembled WGS sequence"/>
</dbReference>
<dbReference type="InterPro" id="IPR052908">
    <property type="entry name" value="AP-4-A_phosphorylase"/>
</dbReference>
<dbReference type="InterPro" id="IPR011146">
    <property type="entry name" value="HIT-like"/>
</dbReference>
<dbReference type="InterPro" id="IPR036265">
    <property type="entry name" value="HIT-like_sf"/>
</dbReference>
<keyword evidence="3" id="KW-0378">Hydrolase</keyword>
<proteinExistence type="predicted"/>
<feature type="domain" description="HIT" evidence="2">
    <location>
        <begin position="163"/>
        <end position="270"/>
    </location>
</feature>
<dbReference type="EMBL" id="FQZE01000002">
    <property type="protein sequence ID" value="SHI47420.1"/>
    <property type="molecule type" value="Genomic_DNA"/>
</dbReference>
<dbReference type="OrthoDB" id="9784774at2"/>
<dbReference type="AlphaFoldDB" id="A0A1M6BF98"/>
<dbReference type="SUPFAM" id="SSF53335">
    <property type="entry name" value="S-adenosyl-L-methionine-dependent methyltransferases"/>
    <property type="match status" value="1"/>
</dbReference>
<dbReference type="InterPro" id="IPR019808">
    <property type="entry name" value="Histidine_triad_CS"/>
</dbReference>
<evidence type="ECO:0000313" key="4">
    <source>
        <dbReference type="Proteomes" id="UP000184050"/>
    </source>
</evidence>
<dbReference type="Gene3D" id="3.40.50.150">
    <property type="entry name" value="Vaccinia Virus protein VP39"/>
    <property type="match status" value="1"/>
</dbReference>
<dbReference type="STRING" id="1168035.SAMN05444280_102200"/>
<evidence type="ECO:0000259" key="2">
    <source>
        <dbReference type="PROSITE" id="PS51084"/>
    </source>
</evidence>
<protein>
    <submittedName>
        <fullName evidence="3">Diadenosine tetraphosphate (Ap4A) hydrolase</fullName>
    </submittedName>
</protein>
<dbReference type="Gene3D" id="3.30.428.10">
    <property type="entry name" value="HIT-like"/>
    <property type="match status" value="1"/>
</dbReference>
<dbReference type="InterPro" id="IPR029063">
    <property type="entry name" value="SAM-dependent_MTases_sf"/>
</dbReference>
<dbReference type="Pfam" id="PF13489">
    <property type="entry name" value="Methyltransf_23"/>
    <property type="match status" value="1"/>
</dbReference>
<accession>A0A1M6BF98</accession>
<feature type="short sequence motif" description="Histidine triad motif" evidence="1">
    <location>
        <begin position="255"/>
        <end position="259"/>
    </location>
</feature>
<reference evidence="3 4" key="1">
    <citation type="submission" date="2016-11" db="EMBL/GenBank/DDBJ databases">
        <authorList>
            <person name="Jaros S."/>
            <person name="Januszkiewicz K."/>
            <person name="Wedrychowicz H."/>
        </authorList>
    </citation>
    <scope>NUCLEOTIDE SEQUENCE [LARGE SCALE GENOMIC DNA]</scope>
    <source>
        <strain evidence="3 4">DSM 27063</strain>
    </source>
</reference>
<dbReference type="CDD" id="cd02440">
    <property type="entry name" value="AdoMet_MTases"/>
    <property type="match status" value="1"/>
</dbReference>
<dbReference type="RefSeq" id="WP_073164895.1">
    <property type="nucleotide sequence ID" value="NZ_FQZE01000002.1"/>
</dbReference>
<dbReference type="PANTHER" id="PTHR42997">
    <property type="entry name" value="HIT FAMILY HYDROLASE"/>
    <property type="match status" value="1"/>
</dbReference>
<dbReference type="PROSITE" id="PS00892">
    <property type="entry name" value="HIT_1"/>
    <property type="match status" value="1"/>
</dbReference>
<gene>
    <name evidence="3" type="ORF">SAMN05444280_102200</name>
</gene>
<dbReference type="PANTHER" id="PTHR42997:SF1">
    <property type="entry name" value="AP-4-A PHOSPHORYLASE"/>
    <property type="match status" value="1"/>
</dbReference>